<gene>
    <name evidence="2" type="ORF">Pmi06nite_68430</name>
</gene>
<reference evidence="2 3" key="1">
    <citation type="submission" date="2021-01" db="EMBL/GenBank/DDBJ databases">
        <title>Whole genome shotgun sequence of Planotetraspora mira NBRC 15435.</title>
        <authorList>
            <person name="Komaki H."/>
            <person name="Tamura T."/>
        </authorList>
    </citation>
    <scope>NUCLEOTIDE SEQUENCE [LARGE SCALE GENOMIC DNA]</scope>
    <source>
        <strain evidence="2 3">NBRC 15435</strain>
    </source>
</reference>
<feature type="transmembrane region" description="Helical" evidence="1">
    <location>
        <begin position="27"/>
        <end position="48"/>
    </location>
</feature>
<organism evidence="2 3">
    <name type="scientific">Planotetraspora mira</name>
    <dbReference type="NCBI Taxonomy" id="58121"/>
    <lineage>
        <taxon>Bacteria</taxon>
        <taxon>Bacillati</taxon>
        <taxon>Actinomycetota</taxon>
        <taxon>Actinomycetes</taxon>
        <taxon>Streptosporangiales</taxon>
        <taxon>Streptosporangiaceae</taxon>
        <taxon>Planotetraspora</taxon>
    </lineage>
</organism>
<dbReference type="RefSeq" id="WP_203957244.1">
    <property type="nucleotide sequence ID" value="NZ_BOOO01000040.1"/>
</dbReference>
<name>A0A8J3TVT5_9ACTN</name>
<proteinExistence type="predicted"/>
<keyword evidence="1" id="KW-0812">Transmembrane</keyword>
<protein>
    <submittedName>
        <fullName evidence="2">Uncharacterized protein</fullName>
    </submittedName>
</protein>
<keyword evidence="1" id="KW-0472">Membrane</keyword>
<comment type="caution">
    <text evidence="2">The sequence shown here is derived from an EMBL/GenBank/DDBJ whole genome shotgun (WGS) entry which is preliminary data.</text>
</comment>
<dbReference type="Proteomes" id="UP000650628">
    <property type="component" value="Unassembled WGS sequence"/>
</dbReference>
<dbReference type="AlphaFoldDB" id="A0A8J3TVT5"/>
<keyword evidence="3" id="KW-1185">Reference proteome</keyword>
<accession>A0A8J3TVT5</accession>
<sequence length="229" mass="24276">MPPKTAKSSYTPTRPIPTPKGSGIRKLWLVIGIVLAFAIGVPVGMVVANAGTGDSDRAVAEMERAEARRDAAQITELTSLARETKQALAPVVDGLGKAAPGDGTARQPATDAQLADWKKIMEQERQRYAETVSGSTGTNVARNALRTAVNLLSTALDTYTTAAVLPEERRPMVIELAGRQRLLAIDTWSVAATQLDQLNVDSGNGHQHVYMTDAESAVMDDGVPEGSQG</sequence>
<dbReference type="EMBL" id="BOOO01000040">
    <property type="protein sequence ID" value="GII33401.1"/>
    <property type="molecule type" value="Genomic_DNA"/>
</dbReference>
<evidence type="ECO:0000256" key="1">
    <source>
        <dbReference type="SAM" id="Phobius"/>
    </source>
</evidence>
<keyword evidence="1" id="KW-1133">Transmembrane helix</keyword>
<evidence type="ECO:0000313" key="3">
    <source>
        <dbReference type="Proteomes" id="UP000650628"/>
    </source>
</evidence>
<evidence type="ECO:0000313" key="2">
    <source>
        <dbReference type="EMBL" id="GII33401.1"/>
    </source>
</evidence>